<dbReference type="SUPFAM" id="SSF55347">
    <property type="entry name" value="Glyceraldehyde-3-phosphate dehydrogenase-like, C-terminal domain"/>
    <property type="match status" value="1"/>
</dbReference>
<dbReference type="STRING" id="74348.SAMN04488523_11541"/>
<protein>
    <submittedName>
        <fullName evidence="3">Phthalate 4,5-cis-dihydrodiol dehydrogenase</fullName>
    </submittedName>
</protein>
<dbReference type="Pfam" id="PF01408">
    <property type="entry name" value="GFO_IDH_MocA"/>
    <property type="match status" value="1"/>
</dbReference>
<evidence type="ECO:0000313" key="4">
    <source>
        <dbReference type="Proteomes" id="UP000198977"/>
    </source>
</evidence>
<feature type="domain" description="GFO/IDH/MocA-like oxidoreductase" evidence="2">
    <location>
        <begin position="134"/>
        <end position="245"/>
    </location>
</feature>
<evidence type="ECO:0000313" key="3">
    <source>
        <dbReference type="EMBL" id="SFF02487.1"/>
    </source>
</evidence>
<organism evidence="3 4">
    <name type="scientific">Sulfitobacter brevis</name>
    <dbReference type="NCBI Taxonomy" id="74348"/>
    <lineage>
        <taxon>Bacteria</taxon>
        <taxon>Pseudomonadati</taxon>
        <taxon>Pseudomonadota</taxon>
        <taxon>Alphaproteobacteria</taxon>
        <taxon>Rhodobacterales</taxon>
        <taxon>Roseobacteraceae</taxon>
        <taxon>Sulfitobacter</taxon>
    </lineage>
</organism>
<dbReference type="EMBL" id="FOMW01000015">
    <property type="protein sequence ID" value="SFF02487.1"/>
    <property type="molecule type" value="Genomic_DNA"/>
</dbReference>
<name>A0A1I2FCJ0_9RHOB</name>
<accession>A0A1I2FCJ0</accession>
<reference evidence="3 4" key="1">
    <citation type="submission" date="2016-10" db="EMBL/GenBank/DDBJ databases">
        <authorList>
            <person name="de Groot N.N."/>
        </authorList>
    </citation>
    <scope>NUCLEOTIDE SEQUENCE [LARGE SCALE GENOMIC DNA]</scope>
    <source>
        <strain evidence="3 4">DSM 11443</strain>
    </source>
</reference>
<dbReference type="InterPro" id="IPR036291">
    <property type="entry name" value="NAD(P)-bd_dom_sf"/>
</dbReference>
<gene>
    <name evidence="3" type="ORF">SAMN04488523_11541</name>
</gene>
<dbReference type="GO" id="GO:0000166">
    <property type="term" value="F:nucleotide binding"/>
    <property type="evidence" value="ECO:0007669"/>
    <property type="project" value="InterPro"/>
</dbReference>
<dbReference type="SUPFAM" id="SSF51735">
    <property type="entry name" value="NAD(P)-binding Rossmann-fold domains"/>
    <property type="match status" value="1"/>
</dbReference>
<dbReference type="Gene3D" id="3.30.360.10">
    <property type="entry name" value="Dihydrodipicolinate Reductase, domain 2"/>
    <property type="match status" value="1"/>
</dbReference>
<dbReference type="PANTHER" id="PTHR43377">
    <property type="entry name" value="BILIVERDIN REDUCTASE A"/>
    <property type="match status" value="1"/>
</dbReference>
<dbReference type="InterPro" id="IPR055170">
    <property type="entry name" value="GFO_IDH_MocA-like_dom"/>
</dbReference>
<dbReference type="InterPro" id="IPR051450">
    <property type="entry name" value="Gfo/Idh/MocA_Oxidoreductases"/>
</dbReference>
<evidence type="ECO:0000259" key="2">
    <source>
        <dbReference type="Pfam" id="PF22725"/>
    </source>
</evidence>
<dbReference type="Gene3D" id="3.40.50.720">
    <property type="entry name" value="NAD(P)-binding Rossmann-like Domain"/>
    <property type="match status" value="1"/>
</dbReference>
<dbReference type="Proteomes" id="UP000198977">
    <property type="component" value="Unassembled WGS sequence"/>
</dbReference>
<dbReference type="PANTHER" id="PTHR43377:SF1">
    <property type="entry name" value="BILIVERDIN REDUCTASE A"/>
    <property type="match status" value="1"/>
</dbReference>
<keyword evidence="4" id="KW-1185">Reference proteome</keyword>
<proteinExistence type="predicted"/>
<dbReference type="RefSeq" id="WP_245766423.1">
    <property type="nucleotide sequence ID" value="NZ_FOMW01000015.1"/>
</dbReference>
<dbReference type="AlphaFoldDB" id="A0A1I2FCJ0"/>
<evidence type="ECO:0000259" key="1">
    <source>
        <dbReference type="Pfam" id="PF01408"/>
    </source>
</evidence>
<dbReference type="Pfam" id="PF22725">
    <property type="entry name" value="GFO_IDH_MocA_C3"/>
    <property type="match status" value="1"/>
</dbReference>
<feature type="domain" description="Gfo/Idh/MocA-like oxidoreductase N-terminal" evidence="1">
    <location>
        <begin position="6"/>
        <end position="123"/>
    </location>
</feature>
<sequence>MTSDAVRIGVAGLGRAFMLMLPTFRNDPRIKLVAAAAPRAASRAAFEAEFGGRTYATVEELAKDADVDLIYIATPHQMHAEHVDAAARGGKHILVDKPLAVSMGDADHMVAAAEAAGVHLIVGPSHSFDPPVSLARTLIESGEFGAVRMVQALNYTDFLYRPRRPEELRTEEGGGVLFSQGIHQIDIVRLLCGGRARSVTAQTGAWDPDRPTEGAYCALMDFQSGAFASLTYSGYAHFDSDCWMNDVGELGGPKSPEGYGQARKALRDLDPGAEAQLKSTRTYGAGREPLAPKHNEHFGPILVSCDRADLRLTPDGVEIFADTKRSFRKAPLDPAPRKPVIDAVVAAVCESISPAQTGRWGRASLEVCHAILQSAERRKTILLTRQCGTTPKEIHS</sequence>
<dbReference type="InterPro" id="IPR000683">
    <property type="entry name" value="Gfo/Idh/MocA-like_OxRdtase_N"/>
</dbReference>